<dbReference type="WBParaSite" id="ALUE_0000788001-mRNA-1">
    <property type="protein sequence ID" value="ALUE_0000788001-mRNA-1"/>
    <property type="gene ID" value="ALUE_0000788001"/>
</dbReference>
<protein>
    <submittedName>
        <fullName evidence="2">Transposase</fullName>
    </submittedName>
</protein>
<organism evidence="1 2">
    <name type="scientific">Ascaris lumbricoides</name>
    <name type="common">Giant roundworm</name>
    <dbReference type="NCBI Taxonomy" id="6252"/>
    <lineage>
        <taxon>Eukaryota</taxon>
        <taxon>Metazoa</taxon>
        <taxon>Ecdysozoa</taxon>
        <taxon>Nematoda</taxon>
        <taxon>Chromadorea</taxon>
        <taxon>Rhabditida</taxon>
        <taxon>Spirurina</taxon>
        <taxon>Ascaridomorpha</taxon>
        <taxon>Ascaridoidea</taxon>
        <taxon>Ascarididae</taxon>
        <taxon>Ascaris</taxon>
    </lineage>
</organism>
<accession>A0A0M3HX79</accession>
<reference evidence="2" key="1">
    <citation type="submission" date="2017-02" db="UniProtKB">
        <authorList>
            <consortium name="WormBaseParasite"/>
        </authorList>
    </citation>
    <scope>IDENTIFICATION</scope>
</reference>
<sequence>MALLPSAEWTPWEGREIQIPGSITSSDGDLAEDIWARISAAWRSGIRKQGFIGLGCEFQQHRTSGPHSPQASVRSTGDLTEVQKAMDVYYRARQGKHRISARRCRRSIKMEETVRER</sequence>
<keyword evidence="1" id="KW-1185">Reference proteome</keyword>
<dbReference type="Proteomes" id="UP000036681">
    <property type="component" value="Unplaced"/>
</dbReference>
<dbReference type="AlphaFoldDB" id="A0A0M3HX79"/>
<evidence type="ECO:0000313" key="1">
    <source>
        <dbReference type="Proteomes" id="UP000036681"/>
    </source>
</evidence>
<evidence type="ECO:0000313" key="2">
    <source>
        <dbReference type="WBParaSite" id="ALUE_0000788001-mRNA-1"/>
    </source>
</evidence>
<proteinExistence type="predicted"/>
<name>A0A0M3HX79_ASCLU</name>